<dbReference type="Pfam" id="PF05336">
    <property type="entry name" value="rhaM"/>
    <property type="match status" value="1"/>
</dbReference>
<proteinExistence type="predicted"/>
<dbReference type="InterPro" id="IPR011008">
    <property type="entry name" value="Dimeric_a/b-barrel"/>
</dbReference>
<dbReference type="InterPro" id="IPR008000">
    <property type="entry name" value="Rham/fucose_mutarotase"/>
</dbReference>
<name>A0AAX3TAQ6_9ACTN</name>
<accession>A0AAX3TAQ6</accession>
<gene>
    <name evidence="1" type="ORF">P9A14_07330</name>
</gene>
<dbReference type="GO" id="GO:0019301">
    <property type="term" value="P:rhamnose catabolic process"/>
    <property type="evidence" value="ECO:0007669"/>
    <property type="project" value="TreeGrafter"/>
</dbReference>
<dbReference type="Gene3D" id="3.30.70.100">
    <property type="match status" value="1"/>
</dbReference>
<dbReference type="PANTHER" id="PTHR34389">
    <property type="entry name" value="L-RHAMNOSE MUTAROTASE"/>
    <property type="match status" value="1"/>
</dbReference>
<protein>
    <submittedName>
        <fullName evidence="1">L-rhamnose mutarotase</fullName>
    </submittedName>
</protein>
<dbReference type="EMBL" id="CP121270">
    <property type="protein sequence ID" value="WFP26295.1"/>
    <property type="molecule type" value="Genomic_DNA"/>
</dbReference>
<dbReference type="Proteomes" id="UP001213504">
    <property type="component" value="Chromosome"/>
</dbReference>
<dbReference type="RefSeq" id="WP_068972361.1">
    <property type="nucleotide sequence ID" value="NZ_CP121270.1"/>
</dbReference>
<dbReference type="GO" id="GO:0016857">
    <property type="term" value="F:racemase and epimerase activity, acting on carbohydrates and derivatives"/>
    <property type="evidence" value="ECO:0007669"/>
    <property type="project" value="InterPro"/>
</dbReference>
<dbReference type="AlphaFoldDB" id="A0AAX3TAQ6"/>
<evidence type="ECO:0000313" key="2">
    <source>
        <dbReference type="Proteomes" id="UP001213504"/>
    </source>
</evidence>
<dbReference type="PANTHER" id="PTHR34389:SF2">
    <property type="entry name" value="L-RHAMNOSE MUTAROTASE"/>
    <property type="match status" value="1"/>
</dbReference>
<sequence length="115" mass="13213">MSDPQRVCFVLQLRPERVEDYLDAHTDVWPEMLDALRETGWRNYSLFLRKDDGMVVGYLETDDFATTAAAMEATDVNARWQARMSEYFLPATGGDADGANPDTIRTELLEYFHLD</sequence>
<evidence type="ECO:0000313" key="1">
    <source>
        <dbReference type="EMBL" id="WFP26295.1"/>
    </source>
</evidence>
<reference evidence="1" key="1">
    <citation type="submission" date="2023-04" db="EMBL/GenBank/DDBJ databases">
        <title>Complete genome sequence of a phthalic acid esters degrading bacterial strain.</title>
        <authorList>
            <person name="Weng L."/>
            <person name="Jia Y."/>
            <person name="Ren L."/>
        </authorList>
    </citation>
    <scope>NUCLEOTIDE SEQUENCE</scope>
    <source>
        <strain evidence="1">RL-LY01</strain>
    </source>
</reference>
<dbReference type="SUPFAM" id="SSF54909">
    <property type="entry name" value="Dimeric alpha+beta barrel"/>
    <property type="match status" value="1"/>
</dbReference>
<organism evidence="1 2">
    <name type="scientific">Gordonia hongkongensis</name>
    <dbReference type="NCBI Taxonomy" id="1701090"/>
    <lineage>
        <taxon>Bacteria</taxon>
        <taxon>Bacillati</taxon>
        <taxon>Actinomycetota</taxon>
        <taxon>Actinomycetes</taxon>
        <taxon>Mycobacteriales</taxon>
        <taxon>Gordoniaceae</taxon>
        <taxon>Gordonia</taxon>
    </lineage>
</organism>